<evidence type="ECO:0000256" key="3">
    <source>
        <dbReference type="PROSITE-ProRule" id="PRU00339"/>
    </source>
</evidence>
<dbReference type="PANTHER" id="PTHR44858">
    <property type="entry name" value="TETRATRICOPEPTIDE REPEAT PROTEIN 6"/>
    <property type="match status" value="1"/>
</dbReference>
<dbReference type="STRING" id="1238182.C882_3378"/>
<keyword evidence="1" id="KW-0677">Repeat</keyword>
<dbReference type="Pfam" id="PF13432">
    <property type="entry name" value="TPR_16"/>
    <property type="match status" value="1"/>
</dbReference>
<gene>
    <name evidence="4" type="ORF">C882_3378</name>
</gene>
<evidence type="ECO:0000313" key="4">
    <source>
        <dbReference type="EMBL" id="EKV25916.1"/>
    </source>
</evidence>
<dbReference type="Pfam" id="PF14559">
    <property type="entry name" value="TPR_19"/>
    <property type="match status" value="1"/>
</dbReference>
<organism evidence="4 5">
    <name type="scientific">Caenispirillum salinarum AK4</name>
    <dbReference type="NCBI Taxonomy" id="1238182"/>
    <lineage>
        <taxon>Bacteria</taxon>
        <taxon>Pseudomonadati</taxon>
        <taxon>Pseudomonadota</taxon>
        <taxon>Alphaproteobacteria</taxon>
        <taxon>Rhodospirillales</taxon>
        <taxon>Novispirillaceae</taxon>
        <taxon>Caenispirillum</taxon>
    </lineage>
</organism>
<dbReference type="InterPro" id="IPR011990">
    <property type="entry name" value="TPR-like_helical_dom_sf"/>
</dbReference>
<dbReference type="SUPFAM" id="SSF48452">
    <property type="entry name" value="TPR-like"/>
    <property type="match status" value="1"/>
</dbReference>
<dbReference type="Gene3D" id="1.25.40.10">
    <property type="entry name" value="Tetratricopeptide repeat domain"/>
    <property type="match status" value="2"/>
</dbReference>
<dbReference type="PROSITE" id="PS50005">
    <property type="entry name" value="TPR"/>
    <property type="match status" value="1"/>
</dbReference>
<proteinExistence type="predicted"/>
<comment type="caution">
    <text evidence="4">The sequence shown here is derived from an EMBL/GenBank/DDBJ whole genome shotgun (WGS) entry which is preliminary data.</text>
</comment>
<dbReference type="InterPro" id="IPR019734">
    <property type="entry name" value="TPR_rpt"/>
</dbReference>
<feature type="repeat" description="TPR" evidence="3">
    <location>
        <begin position="106"/>
        <end position="139"/>
    </location>
</feature>
<evidence type="ECO:0000256" key="2">
    <source>
        <dbReference type="ARBA" id="ARBA00022803"/>
    </source>
</evidence>
<dbReference type="eggNOG" id="COG0457">
    <property type="taxonomic scope" value="Bacteria"/>
</dbReference>
<evidence type="ECO:0000256" key="1">
    <source>
        <dbReference type="ARBA" id="ARBA00022737"/>
    </source>
</evidence>
<dbReference type="PANTHER" id="PTHR44858:SF1">
    <property type="entry name" value="UDP-N-ACETYLGLUCOSAMINE--PEPTIDE N-ACETYLGLUCOSAMINYLTRANSFERASE SPINDLY-RELATED"/>
    <property type="match status" value="1"/>
</dbReference>
<dbReference type="Proteomes" id="UP000009881">
    <property type="component" value="Unassembled WGS sequence"/>
</dbReference>
<protein>
    <submittedName>
        <fullName evidence="4">TPR repeat protein</fullName>
    </submittedName>
</protein>
<keyword evidence="5" id="KW-1185">Reference proteome</keyword>
<dbReference type="EMBL" id="ANHY01000047">
    <property type="protein sequence ID" value="EKV25916.1"/>
    <property type="molecule type" value="Genomic_DNA"/>
</dbReference>
<reference evidence="4 5" key="1">
    <citation type="journal article" date="2013" name="Genome Announc.">
        <title>Draft Genome Sequence of an Alphaproteobacterium, Caenispirillum salinarum AK4(T), Isolated from a Solar Saltern.</title>
        <authorList>
            <person name="Khatri I."/>
            <person name="Singh A."/>
            <person name="Korpole S."/>
            <person name="Pinnaka A.K."/>
            <person name="Subramanian S."/>
        </authorList>
    </citation>
    <scope>NUCLEOTIDE SEQUENCE [LARGE SCALE GENOMIC DNA]</scope>
    <source>
        <strain evidence="4 5">AK4</strain>
    </source>
</reference>
<name>K9HAV4_9PROT</name>
<keyword evidence="2 3" id="KW-0802">TPR repeat</keyword>
<accession>K9HAV4</accession>
<dbReference type="InterPro" id="IPR050498">
    <property type="entry name" value="Ycf3"/>
</dbReference>
<sequence>MPTETRDTLAGGYGALMRGNYAGALNAYDSVLDREPDNVSALMGRAAALHKLGMAAEARDAYERVLARQPDNREALTNMIALIGDADPATAIAELERLQSVAPDFSPIPAQLGMLLARQGRVGEAMGALRRAIVLSPENALYHYNMAVVADRAGRAGDAARSYDRVLRLIDGGGAPAGLRAQAIRDRLRYLRARL</sequence>
<dbReference type="SMART" id="SM00028">
    <property type="entry name" value="TPR"/>
    <property type="match status" value="4"/>
</dbReference>
<evidence type="ECO:0000313" key="5">
    <source>
        <dbReference type="Proteomes" id="UP000009881"/>
    </source>
</evidence>
<dbReference type="AlphaFoldDB" id="K9HAV4"/>